<feature type="domain" description="Zinc finger PMZ-type" evidence="2">
    <location>
        <begin position="132"/>
        <end position="159"/>
    </location>
</feature>
<dbReference type="EMBL" id="JAKOGI010000402">
    <property type="protein sequence ID" value="KAJ8435605.1"/>
    <property type="molecule type" value="Genomic_DNA"/>
</dbReference>
<gene>
    <name evidence="3" type="ORF">Cgig2_016429</name>
</gene>
<evidence type="ECO:0000256" key="1">
    <source>
        <dbReference type="SAM" id="MobiDB-lite"/>
    </source>
</evidence>
<evidence type="ECO:0000259" key="2">
    <source>
        <dbReference type="SMART" id="SM00575"/>
    </source>
</evidence>
<keyword evidence="4" id="KW-1185">Reference proteome</keyword>
<name>A0A9Q1K2I6_9CARY</name>
<comment type="caution">
    <text evidence="3">The sequence shown here is derived from an EMBL/GenBank/DDBJ whole genome shotgun (WGS) entry which is preliminary data.</text>
</comment>
<dbReference type="GO" id="GO:0008270">
    <property type="term" value="F:zinc ion binding"/>
    <property type="evidence" value="ECO:0007669"/>
    <property type="project" value="InterPro"/>
</dbReference>
<feature type="region of interest" description="Disordered" evidence="1">
    <location>
        <begin position="64"/>
        <end position="84"/>
    </location>
</feature>
<dbReference type="AlphaFoldDB" id="A0A9Q1K2I6"/>
<dbReference type="Proteomes" id="UP001153076">
    <property type="component" value="Unassembled WGS sequence"/>
</dbReference>
<evidence type="ECO:0000313" key="3">
    <source>
        <dbReference type="EMBL" id="KAJ8435605.1"/>
    </source>
</evidence>
<feature type="compositionally biased region" description="Acidic residues" evidence="1">
    <location>
        <begin position="67"/>
        <end position="84"/>
    </location>
</feature>
<sequence>MELLPLGRDGNVRKLMKVNNEYTYLYVAGSEGPDVTEGNIEEGEKVDDPSMVKECMSMARSSVSFDIPDDESDDSSFGSDEDEAGERIEIKQRKTFANTGSVANVKLFNIALRKYGVVLINNRSLVVNHIRRTCSCKWWQLQGLPYAFAMAAIDEQKLRMYVYVSDCYKAATQNMIYINSIHLIEMHDSIIMDNGTSLVIGGEALDNGYN</sequence>
<proteinExistence type="predicted"/>
<organism evidence="3 4">
    <name type="scientific">Carnegiea gigantea</name>
    <dbReference type="NCBI Taxonomy" id="171969"/>
    <lineage>
        <taxon>Eukaryota</taxon>
        <taxon>Viridiplantae</taxon>
        <taxon>Streptophyta</taxon>
        <taxon>Embryophyta</taxon>
        <taxon>Tracheophyta</taxon>
        <taxon>Spermatophyta</taxon>
        <taxon>Magnoliopsida</taxon>
        <taxon>eudicotyledons</taxon>
        <taxon>Gunneridae</taxon>
        <taxon>Pentapetalae</taxon>
        <taxon>Caryophyllales</taxon>
        <taxon>Cactineae</taxon>
        <taxon>Cactaceae</taxon>
        <taxon>Cactoideae</taxon>
        <taxon>Echinocereeae</taxon>
        <taxon>Carnegiea</taxon>
    </lineage>
</organism>
<evidence type="ECO:0000313" key="4">
    <source>
        <dbReference type="Proteomes" id="UP001153076"/>
    </source>
</evidence>
<protein>
    <recommendedName>
        <fullName evidence="2">Zinc finger PMZ-type domain-containing protein</fullName>
    </recommendedName>
</protein>
<dbReference type="SMART" id="SM00575">
    <property type="entry name" value="ZnF_PMZ"/>
    <property type="match status" value="1"/>
</dbReference>
<accession>A0A9Q1K2I6</accession>
<dbReference type="OrthoDB" id="1432732at2759"/>
<reference evidence="3" key="1">
    <citation type="submission" date="2022-04" db="EMBL/GenBank/DDBJ databases">
        <title>Carnegiea gigantea Genome sequencing and assembly v2.</title>
        <authorList>
            <person name="Copetti D."/>
            <person name="Sanderson M.J."/>
            <person name="Burquez A."/>
            <person name="Wojciechowski M.F."/>
        </authorList>
    </citation>
    <scope>NUCLEOTIDE SEQUENCE</scope>
    <source>
        <strain evidence="3">SGP5-SGP5p</strain>
        <tissue evidence="3">Aerial part</tissue>
    </source>
</reference>
<dbReference type="InterPro" id="IPR006564">
    <property type="entry name" value="Znf_PMZ"/>
</dbReference>